<dbReference type="AlphaFoldDB" id="A0A9W4DY67"/>
<evidence type="ECO:0000256" key="1">
    <source>
        <dbReference type="SAM" id="MobiDB-lite"/>
    </source>
</evidence>
<proteinExistence type="predicted"/>
<keyword evidence="3" id="KW-1185">Reference proteome</keyword>
<evidence type="ECO:0000313" key="2">
    <source>
        <dbReference type="EMBL" id="CAG6398663.1"/>
    </source>
</evidence>
<feature type="region of interest" description="Disordered" evidence="1">
    <location>
        <begin position="146"/>
        <end position="167"/>
    </location>
</feature>
<dbReference type="EMBL" id="CAJSLV010000106">
    <property type="protein sequence ID" value="CAG6398663.1"/>
    <property type="molecule type" value="Genomic_DNA"/>
</dbReference>
<sequence length="190" mass="19458">MFEISDALALPDLVGQAHQQVVGADAGGVPRCVAAGETGEFLGDSPGDQQVVAGLLVFGAGPGKLLGVQDFPDVVGGGAEEDSVPVEVQLRVVLFGPVSQSVGDVVDGPEMGRKPGWGVQLFEEDGDLAREGPQYGVAGQGEGSLQCTGGHSGHGRPQMSEPAARVDGYGHRRVLECGRGSAGRKQQSAW</sequence>
<dbReference type="Proteomes" id="UP001152519">
    <property type="component" value="Unassembled WGS sequence"/>
</dbReference>
<organism evidence="2 3">
    <name type="scientific">Actinacidiphila cocklensis</name>
    <dbReference type="NCBI Taxonomy" id="887465"/>
    <lineage>
        <taxon>Bacteria</taxon>
        <taxon>Bacillati</taxon>
        <taxon>Actinomycetota</taxon>
        <taxon>Actinomycetes</taxon>
        <taxon>Kitasatosporales</taxon>
        <taxon>Streptomycetaceae</taxon>
        <taxon>Actinacidiphila</taxon>
    </lineage>
</organism>
<reference evidence="2" key="1">
    <citation type="submission" date="2021-05" db="EMBL/GenBank/DDBJ databases">
        <authorList>
            <person name="Arsene-Ploetze F."/>
        </authorList>
    </citation>
    <scope>NUCLEOTIDE SEQUENCE</scope>
    <source>
        <strain evidence="2">DSM 42138</strain>
    </source>
</reference>
<name>A0A9W4DY67_9ACTN</name>
<evidence type="ECO:0000313" key="3">
    <source>
        <dbReference type="Proteomes" id="UP001152519"/>
    </source>
</evidence>
<comment type="caution">
    <text evidence="2">The sequence shown here is derived from an EMBL/GenBank/DDBJ whole genome shotgun (WGS) entry which is preliminary data.</text>
</comment>
<protein>
    <submittedName>
        <fullName evidence="2">Uncharacterized protein</fullName>
    </submittedName>
</protein>
<gene>
    <name evidence="2" type="ORF">SCOCK_720023</name>
</gene>
<accession>A0A9W4DY67</accession>